<sequence length="52" mass="6180">MLIDKFIDKFLKFIDKFLTYRFVMGVTTEFESIRTKLLHNSSTLTMAQAYLI</sequence>
<reference evidence="1" key="2">
    <citation type="journal article" date="2015" name="Data Brief">
        <title>Shoot transcriptome of the giant reed, Arundo donax.</title>
        <authorList>
            <person name="Barrero R.A."/>
            <person name="Guerrero F.D."/>
            <person name="Moolhuijzen P."/>
            <person name="Goolsby J.A."/>
            <person name="Tidwell J."/>
            <person name="Bellgard S.E."/>
            <person name="Bellgard M.I."/>
        </authorList>
    </citation>
    <scope>NUCLEOTIDE SEQUENCE</scope>
    <source>
        <tissue evidence="1">Shoot tissue taken approximately 20 cm above the soil surface</tissue>
    </source>
</reference>
<dbReference type="EMBL" id="GBRH01248152">
    <property type="protein sequence ID" value="JAD49743.1"/>
    <property type="molecule type" value="Transcribed_RNA"/>
</dbReference>
<organism evidence="1">
    <name type="scientific">Arundo donax</name>
    <name type="common">Giant reed</name>
    <name type="synonym">Donax arundinaceus</name>
    <dbReference type="NCBI Taxonomy" id="35708"/>
    <lineage>
        <taxon>Eukaryota</taxon>
        <taxon>Viridiplantae</taxon>
        <taxon>Streptophyta</taxon>
        <taxon>Embryophyta</taxon>
        <taxon>Tracheophyta</taxon>
        <taxon>Spermatophyta</taxon>
        <taxon>Magnoliopsida</taxon>
        <taxon>Liliopsida</taxon>
        <taxon>Poales</taxon>
        <taxon>Poaceae</taxon>
        <taxon>PACMAD clade</taxon>
        <taxon>Arundinoideae</taxon>
        <taxon>Arundineae</taxon>
        <taxon>Arundo</taxon>
    </lineage>
</organism>
<accession>A0A0A9AIQ6</accession>
<evidence type="ECO:0000313" key="1">
    <source>
        <dbReference type="EMBL" id="JAD49743.1"/>
    </source>
</evidence>
<protein>
    <submittedName>
        <fullName evidence="1">Uncharacterized protein</fullName>
    </submittedName>
</protein>
<name>A0A0A9AIQ6_ARUDO</name>
<dbReference type="AlphaFoldDB" id="A0A0A9AIQ6"/>
<proteinExistence type="predicted"/>
<reference evidence="1" key="1">
    <citation type="submission" date="2014-09" db="EMBL/GenBank/DDBJ databases">
        <authorList>
            <person name="Magalhaes I.L.F."/>
            <person name="Oliveira U."/>
            <person name="Santos F.R."/>
            <person name="Vidigal T.H.D.A."/>
            <person name="Brescovit A.D."/>
            <person name="Santos A.J."/>
        </authorList>
    </citation>
    <scope>NUCLEOTIDE SEQUENCE</scope>
    <source>
        <tissue evidence="1">Shoot tissue taken approximately 20 cm above the soil surface</tissue>
    </source>
</reference>